<dbReference type="InterPro" id="IPR016461">
    <property type="entry name" value="COMT-like"/>
</dbReference>
<evidence type="ECO:0000256" key="4">
    <source>
        <dbReference type="PIRSR" id="PIRSR005739-1"/>
    </source>
</evidence>
<accession>A0A9X1NG37</accession>
<dbReference type="GO" id="GO:0046983">
    <property type="term" value="F:protein dimerization activity"/>
    <property type="evidence" value="ECO:0007669"/>
    <property type="project" value="InterPro"/>
</dbReference>
<protein>
    <submittedName>
        <fullName evidence="7">Acetylserotonin O-methyltransferase</fullName>
    </submittedName>
</protein>
<dbReference type="EMBL" id="JAJOMB010000016">
    <property type="protein sequence ID" value="MCD5314477.1"/>
    <property type="molecule type" value="Genomic_DNA"/>
</dbReference>
<comment type="caution">
    <text evidence="7">The sequence shown here is derived from an EMBL/GenBank/DDBJ whole genome shotgun (WGS) entry which is preliminary data.</text>
</comment>
<keyword evidence="1" id="KW-0489">Methyltransferase</keyword>
<evidence type="ECO:0000256" key="1">
    <source>
        <dbReference type="ARBA" id="ARBA00022603"/>
    </source>
</evidence>
<feature type="active site" description="Proton acceptor" evidence="4">
    <location>
        <position position="245"/>
    </location>
</feature>
<dbReference type="Gene3D" id="1.10.10.10">
    <property type="entry name" value="Winged helix-like DNA-binding domain superfamily/Winged helix DNA-binding domain"/>
    <property type="match status" value="1"/>
</dbReference>
<dbReference type="InterPro" id="IPR036388">
    <property type="entry name" value="WH-like_DNA-bd_sf"/>
</dbReference>
<dbReference type="InterPro" id="IPR011991">
    <property type="entry name" value="ArsR-like_HTH"/>
</dbReference>
<dbReference type="InterPro" id="IPR036390">
    <property type="entry name" value="WH_DNA-bd_sf"/>
</dbReference>
<dbReference type="GO" id="GO:0008171">
    <property type="term" value="F:O-methyltransferase activity"/>
    <property type="evidence" value="ECO:0007669"/>
    <property type="project" value="InterPro"/>
</dbReference>
<dbReference type="InterPro" id="IPR012967">
    <property type="entry name" value="COMT_dimerisation"/>
</dbReference>
<dbReference type="SUPFAM" id="SSF46785">
    <property type="entry name" value="Winged helix' DNA-binding domain"/>
    <property type="match status" value="1"/>
</dbReference>
<evidence type="ECO:0000259" key="6">
    <source>
        <dbReference type="Pfam" id="PF08100"/>
    </source>
</evidence>
<gene>
    <name evidence="7" type="ORF">LR394_26570</name>
</gene>
<proteinExistence type="predicted"/>
<dbReference type="Proteomes" id="UP001138997">
    <property type="component" value="Unassembled WGS sequence"/>
</dbReference>
<dbReference type="InterPro" id="IPR029063">
    <property type="entry name" value="SAM-dependent_MTases_sf"/>
</dbReference>
<reference evidence="7" key="1">
    <citation type="submission" date="2021-11" db="EMBL/GenBank/DDBJ databases">
        <title>Streptomyces corallinus and Kineosporia corallina sp. nov., two new coral-derived marine actinobacteria.</title>
        <authorList>
            <person name="Buangrab K."/>
            <person name="Sutthacheep M."/>
            <person name="Yeemin T."/>
            <person name="Harunari E."/>
            <person name="Igarashi Y."/>
            <person name="Sripreechasak P."/>
            <person name="Kanchanasin P."/>
            <person name="Tanasupawat S."/>
            <person name="Phongsopitanun W."/>
        </authorList>
    </citation>
    <scope>NUCLEOTIDE SEQUENCE</scope>
    <source>
        <strain evidence="7">JCM 31032</strain>
    </source>
</reference>
<dbReference type="Gene3D" id="3.40.50.150">
    <property type="entry name" value="Vaccinia Virus protein VP39"/>
    <property type="match status" value="1"/>
</dbReference>
<name>A0A9X1NG37_9ACTN</name>
<keyword evidence="3" id="KW-0949">S-adenosyl-L-methionine</keyword>
<evidence type="ECO:0000256" key="2">
    <source>
        <dbReference type="ARBA" id="ARBA00022679"/>
    </source>
</evidence>
<dbReference type="CDD" id="cd00090">
    <property type="entry name" value="HTH_ARSR"/>
    <property type="match status" value="1"/>
</dbReference>
<evidence type="ECO:0000256" key="3">
    <source>
        <dbReference type="ARBA" id="ARBA00022691"/>
    </source>
</evidence>
<evidence type="ECO:0000313" key="8">
    <source>
        <dbReference type="Proteomes" id="UP001138997"/>
    </source>
</evidence>
<dbReference type="Pfam" id="PF00891">
    <property type="entry name" value="Methyltransf_2"/>
    <property type="match status" value="1"/>
</dbReference>
<dbReference type="PROSITE" id="PS51683">
    <property type="entry name" value="SAM_OMT_II"/>
    <property type="match status" value="1"/>
</dbReference>
<dbReference type="PANTHER" id="PTHR43712">
    <property type="entry name" value="PUTATIVE (AFU_ORTHOLOGUE AFUA_4G14580)-RELATED"/>
    <property type="match status" value="1"/>
</dbReference>
<dbReference type="RefSeq" id="WP_231447026.1">
    <property type="nucleotide sequence ID" value="NZ_JAJOMB010000016.1"/>
</dbReference>
<dbReference type="PANTHER" id="PTHR43712:SF2">
    <property type="entry name" value="O-METHYLTRANSFERASE CICE"/>
    <property type="match status" value="1"/>
</dbReference>
<dbReference type="AlphaFoldDB" id="A0A9X1NG37"/>
<evidence type="ECO:0000259" key="5">
    <source>
        <dbReference type="Pfam" id="PF00891"/>
    </source>
</evidence>
<keyword evidence="2" id="KW-0808">Transferase</keyword>
<sequence length="335" mass="36374">MNEPQPPSVLMNQMLAGFQVSQALYVAAKLDICTLLDDGPLAVDELAERTGAQPQPLSRLIRTLGMLGLFRTTEDGRVASTELGATLSRNHPQTQTNIAQMWMEQQYLPFSDLLHAVRTGENGTEHYLGQDPFSWIAADPERAALFGRAMADVTGFSRRGLFDGYELPEGKVVADLGGANGSVLAELLASHPDRHGIVFDLPAVVPLAEAAMRERGLSERVETVGGDFFTEVPAADVYLLSFVLHDWDDESATRILRTVRRAATNGSRLLVVEGIVPADDTPHPTKMIDLVMLGGTSGRERTAQEYTELLAAGGFHLDRIVGRPSPFSIIEASPI</sequence>
<dbReference type="Pfam" id="PF08100">
    <property type="entry name" value="Dimerisation"/>
    <property type="match status" value="1"/>
</dbReference>
<dbReference type="GO" id="GO:0032259">
    <property type="term" value="P:methylation"/>
    <property type="evidence" value="ECO:0007669"/>
    <property type="project" value="UniProtKB-KW"/>
</dbReference>
<dbReference type="SUPFAM" id="SSF53335">
    <property type="entry name" value="S-adenosyl-L-methionine-dependent methyltransferases"/>
    <property type="match status" value="1"/>
</dbReference>
<evidence type="ECO:0000313" key="7">
    <source>
        <dbReference type="EMBL" id="MCD5314477.1"/>
    </source>
</evidence>
<keyword evidence="8" id="KW-1185">Reference proteome</keyword>
<dbReference type="InterPro" id="IPR001077">
    <property type="entry name" value="COMT_C"/>
</dbReference>
<dbReference type="PIRSF" id="PIRSF005739">
    <property type="entry name" value="O-mtase"/>
    <property type="match status" value="1"/>
</dbReference>
<feature type="domain" description="O-methyltransferase dimerisation" evidence="6">
    <location>
        <begin position="13"/>
        <end position="87"/>
    </location>
</feature>
<dbReference type="Gene3D" id="1.10.287.1350">
    <property type="match status" value="1"/>
</dbReference>
<feature type="domain" description="O-methyltransferase C-terminal" evidence="5">
    <location>
        <begin position="110"/>
        <end position="315"/>
    </location>
</feature>
<organism evidence="7 8">
    <name type="scientific">Kineosporia babensis</name>
    <dbReference type="NCBI Taxonomy" id="499548"/>
    <lineage>
        <taxon>Bacteria</taxon>
        <taxon>Bacillati</taxon>
        <taxon>Actinomycetota</taxon>
        <taxon>Actinomycetes</taxon>
        <taxon>Kineosporiales</taxon>
        <taxon>Kineosporiaceae</taxon>
        <taxon>Kineosporia</taxon>
    </lineage>
</organism>